<evidence type="ECO:0000256" key="2">
    <source>
        <dbReference type="ARBA" id="ARBA00004123"/>
    </source>
</evidence>
<keyword evidence="11" id="KW-0137">Centromere</keyword>
<reference evidence="15" key="2">
    <citation type="submission" date="2025-08" db="UniProtKB">
        <authorList>
            <consortium name="Ensembl"/>
        </authorList>
    </citation>
    <scope>IDENTIFICATION</scope>
</reference>
<dbReference type="GO" id="GO:0015030">
    <property type="term" value="C:Cajal body"/>
    <property type="evidence" value="ECO:0007669"/>
    <property type="project" value="Ensembl"/>
</dbReference>
<evidence type="ECO:0000259" key="14">
    <source>
        <dbReference type="PROSITE" id="PS51793"/>
    </source>
</evidence>
<comment type="function">
    <text evidence="1">Required for recruitment of CENPA to centromeres and normal chromosome segregation during mitosis.</text>
</comment>
<accession>A0A670HL14</accession>
<dbReference type="GO" id="GO:0042802">
    <property type="term" value="F:identical protein binding"/>
    <property type="evidence" value="ECO:0007669"/>
    <property type="project" value="Ensembl"/>
</dbReference>
<dbReference type="GeneID" id="114594102"/>
<evidence type="ECO:0000256" key="5">
    <source>
        <dbReference type="ARBA" id="ARBA00022618"/>
    </source>
</evidence>
<dbReference type="RefSeq" id="XP_028579129.1">
    <property type="nucleotide sequence ID" value="XM_028723296.1"/>
</dbReference>
<dbReference type="GO" id="GO:0000775">
    <property type="term" value="C:chromosome, centromeric region"/>
    <property type="evidence" value="ECO:0007669"/>
    <property type="project" value="UniProtKB-SubCell"/>
</dbReference>
<dbReference type="InterPro" id="IPR034752">
    <property type="entry name" value="Mis18"/>
</dbReference>
<dbReference type="GO" id="GO:0051301">
    <property type="term" value="P:cell division"/>
    <property type="evidence" value="ECO:0007669"/>
    <property type="project" value="UniProtKB-KW"/>
</dbReference>
<dbReference type="GO" id="GO:0010369">
    <property type="term" value="C:chromocenter"/>
    <property type="evidence" value="ECO:0007669"/>
    <property type="project" value="Ensembl"/>
</dbReference>
<feature type="domain" description="Mis18" evidence="14">
    <location>
        <begin position="60"/>
        <end position="157"/>
    </location>
</feature>
<dbReference type="GO" id="GO:0098654">
    <property type="term" value="C:CENP-A recruiting complex"/>
    <property type="evidence" value="ECO:0007669"/>
    <property type="project" value="Ensembl"/>
</dbReference>
<dbReference type="GO" id="GO:0034080">
    <property type="term" value="P:CENP-A containing chromatin assembly"/>
    <property type="evidence" value="ECO:0007669"/>
    <property type="project" value="TreeGrafter"/>
</dbReference>
<dbReference type="Proteomes" id="UP000472272">
    <property type="component" value="Chromosome 1"/>
</dbReference>
<dbReference type="GO" id="GO:0000785">
    <property type="term" value="C:chromatin"/>
    <property type="evidence" value="ECO:0007669"/>
    <property type="project" value="Ensembl"/>
</dbReference>
<dbReference type="InterPro" id="IPR004910">
    <property type="entry name" value="Yippee/Mis18/Cereblon"/>
</dbReference>
<dbReference type="GO" id="GO:0046872">
    <property type="term" value="F:metal ion binding"/>
    <property type="evidence" value="ECO:0007669"/>
    <property type="project" value="UniProtKB-KW"/>
</dbReference>
<keyword evidence="5" id="KW-0132">Cell division</keyword>
<keyword evidence="7" id="KW-0498">Mitosis</keyword>
<dbReference type="OMA" id="MDIHNVP"/>
<evidence type="ECO:0000256" key="11">
    <source>
        <dbReference type="ARBA" id="ARBA00023328"/>
    </source>
</evidence>
<keyword evidence="6" id="KW-0479">Metal-binding</keyword>
<dbReference type="AlphaFoldDB" id="A0A670HL14"/>
<evidence type="ECO:0000256" key="7">
    <source>
        <dbReference type="ARBA" id="ARBA00022776"/>
    </source>
</evidence>
<dbReference type="PROSITE" id="PS51793">
    <property type="entry name" value="MIS18"/>
    <property type="match status" value="1"/>
</dbReference>
<evidence type="ECO:0000256" key="1">
    <source>
        <dbReference type="ARBA" id="ARBA00003694"/>
    </source>
</evidence>
<evidence type="ECO:0000256" key="6">
    <source>
        <dbReference type="ARBA" id="ARBA00022723"/>
    </source>
</evidence>
<evidence type="ECO:0000256" key="8">
    <source>
        <dbReference type="ARBA" id="ARBA00022833"/>
    </source>
</evidence>
<reference evidence="15 16" key="1">
    <citation type="journal article" date="2019" name="Proc. Natl. Acad. Sci. U.S.A.">
        <title>Regulatory changes in pterin and carotenoid genes underlie balanced color polymorphisms in the wall lizard.</title>
        <authorList>
            <person name="Andrade P."/>
            <person name="Pinho C."/>
            <person name="Perez I de Lanuza G."/>
            <person name="Afonso S."/>
            <person name="Brejcha J."/>
            <person name="Rubin C.J."/>
            <person name="Wallerman O."/>
            <person name="Pereira P."/>
            <person name="Sabatino S.J."/>
            <person name="Bellati A."/>
            <person name="Pellitteri-Rosa D."/>
            <person name="Bosakova Z."/>
            <person name="Bunikis I."/>
            <person name="Carretero M.A."/>
            <person name="Feiner N."/>
            <person name="Marsik P."/>
            <person name="Pauperio F."/>
            <person name="Salvi D."/>
            <person name="Soler L."/>
            <person name="While G.M."/>
            <person name="Uller T."/>
            <person name="Font E."/>
            <person name="Andersson L."/>
            <person name="Carneiro M."/>
        </authorList>
    </citation>
    <scope>NUCLEOTIDE SEQUENCE</scope>
</reference>
<name>A0A670HL14_PODMU</name>
<comment type="subcellular location">
    <subcellularLocation>
        <location evidence="3">Chromosome</location>
        <location evidence="3">Centromere</location>
    </subcellularLocation>
    <subcellularLocation>
        <location evidence="2">Nucleus</location>
    </subcellularLocation>
</comment>
<evidence type="ECO:0000256" key="13">
    <source>
        <dbReference type="SAM" id="MobiDB-lite"/>
    </source>
</evidence>
<keyword evidence="12" id="KW-0175">Coiled coil</keyword>
<keyword evidence="4" id="KW-0158">Chromosome</keyword>
<dbReference type="OrthoDB" id="9926299at2759"/>
<organism evidence="15 16">
    <name type="scientific">Podarcis muralis</name>
    <name type="common">Wall lizard</name>
    <name type="synonym">Lacerta muralis</name>
    <dbReference type="NCBI Taxonomy" id="64176"/>
    <lineage>
        <taxon>Eukaryota</taxon>
        <taxon>Metazoa</taxon>
        <taxon>Chordata</taxon>
        <taxon>Craniata</taxon>
        <taxon>Vertebrata</taxon>
        <taxon>Euteleostomi</taxon>
        <taxon>Lepidosauria</taxon>
        <taxon>Squamata</taxon>
        <taxon>Bifurcata</taxon>
        <taxon>Unidentata</taxon>
        <taxon>Episquamata</taxon>
        <taxon>Laterata</taxon>
        <taxon>Lacertibaenia</taxon>
        <taxon>Lacertidae</taxon>
        <taxon>Podarcis</taxon>
    </lineage>
</organism>
<evidence type="ECO:0000313" key="16">
    <source>
        <dbReference type="Proteomes" id="UP000472272"/>
    </source>
</evidence>
<feature type="coiled-coil region" evidence="12">
    <location>
        <begin position="179"/>
        <end position="213"/>
    </location>
</feature>
<dbReference type="PANTHER" id="PTHR16431">
    <property type="entry name" value="NEUROGENIC PROTEIN MASTERMIND"/>
    <property type="match status" value="1"/>
</dbReference>
<keyword evidence="16" id="KW-1185">Reference proteome</keyword>
<dbReference type="KEGG" id="pmua:114594102"/>
<reference evidence="15" key="3">
    <citation type="submission" date="2025-09" db="UniProtKB">
        <authorList>
            <consortium name="Ensembl"/>
        </authorList>
    </citation>
    <scope>IDENTIFICATION</scope>
</reference>
<evidence type="ECO:0000256" key="10">
    <source>
        <dbReference type="ARBA" id="ARBA00023306"/>
    </source>
</evidence>
<evidence type="ECO:0000256" key="12">
    <source>
        <dbReference type="SAM" id="Coils"/>
    </source>
</evidence>
<dbReference type="GO" id="GO:0016607">
    <property type="term" value="C:nuclear speck"/>
    <property type="evidence" value="ECO:0007669"/>
    <property type="project" value="Ensembl"/>
</dbReference>
<protein>
    <submittedName>
        <fullName evidence="15">Opa interacting protein 5</fullName>
    </submittedName>
</protein>
<feature type="region of interest" description="Disordered" evidence="13">
    <location>
        <begin position="28"/>
        <end position="50"/>
    </location>
</feature>
<sequence length="233" mass="26567">MAVRRQLELFFQEPRLGGVIRVDRAEPGTKSCRHGQQSAKPPENPGERVPGSRRLRLEDCVLYQCRGCRSVLGDSLHLCAQEEKLRLLVCFKVTNDVVVEDNLMVCIEGDLKGCTYNMLYCRECKAGIGFRLYCSKPLAHLRGFFCLLKDNIICYLLKTKTTIEASKMTCPPVSLKEQVQKLKESLVLAHIRIEQLIEKLEERNQQKLMSEKQVYKARLHGQASGGTRKKLNN</sequence>
<dbReference type="Pfam" id="PF03226">
    <property type="entry name" value="Yippee-Mis18"/>
    <property type="match status" value="1"/>
</dbReference>
<dbReference type="Ensembl" id="ENSPMRT00000000332.1">
    <property type="protein sequence ID" value="ENSPMRP00000000313.1"/>
    <property type="gene ID" value="ENSPMRG00000000238.1"/>
</dbReference>
<keyword evidence="8" id="KW-0862">Zinc</keyword>
<evidence type="ECO:0000256" key="3">
    <source>
        <dbReference type="ARBA" id="ARBA00004584"/>
    </source>
</evidence>
<dbReference type="CTD" id="11339"/>
<dbReference type="PANTHER" id="PTHR16431:SF3">
    <property type="entry name" value="PROTEIN MIS18-BETA"/>
    <property type="match status" value="1"/>
</dbReference>
<keyword evidence="10" id="KW-0131">Cell cycle</keyword>
<evidence type="ECO:0000313" key="15">
    <source>
        <dbReference type="Ensembl" id="ENSPMRP00000000313.1"/>
    </source>
</evidence>
<keyword evidence="9" id="KW-0539">Nucleus</keyword>
<dbReference type="GeneTree" id="ENSGT00940000154267"/>
<evidence type="ECO:0000256" key="4">
    <source>
        <dbReference type="ARBA" id="ARBA00022454"/>
    </source>
</evidence>
<dbReference type="GO" id="GO:0007059">
    <property type="term" value="P:chromosome segregation"/>
    <property type="evidence" value="ECO:0007669"/>
    <property type="project" value="TreeGrafter"/>
</dbReference>
<gene>
    <name evidence="15" type="primary">OIP5</name>
</gene>
<evidence type="ECO:0000256" key="9">
    <source>
        <dbReference type="ARBA" id="ARBA00023242"/>
    </source>
</evidence>
<proteinExistence type="predicted"/>